<gene>
    <name evidence="1" type="ORF">AVEN_101361_1</name>
</gene>
<accession>A0A4Y2SL70</accession>
<evidence type="ECO:0000313" key="2">
    <source>
        <dbReference type="Proteomes" id="UP000499080"/>
    </source>
</evidence>
<keyword evidence="2" id="KW-1185">Reference proteome</keyword>
<organism evidence="1 2">
    <name type="scientific">Araneus ventricosus</name>
    <name type="common">Orbweaver spider</name>
    <name type="synonym">Epeira ventricosa</name>
    <dbReference type="NCBI Taxonomy" id="182803"/>
    <lineage>
        <taxon>Eukaryota</taxon>
        <taxon>Metazoa</taxon>
        <taxon>Ecdysozoa</taxon>
        <taxon>Arthropoda</taxon>
        <taxon>Chelicerata</taxon>
        <taxon>Arachnida</taxon>
        <taxon>Araneae</taxon>
        <taxon>Araneomorphae</taxon>
        <taxon>Entelegynae</taxon>
        <taxon>Araneoidea</taxon>
        <taxon>Araneidae</taxon>
        <taxon>Araneus</taxon>
    </lineage>
</organism>
<protein>
    <submittedName>
        <fullName evidence="1">Uncharacterized protein</fullName>
    </submittedName>
</protein>
<proteinExistence type="predicted"/>
<sequence length="78" mass="9100">MHFKHLIAVLRVCRYGLSDSNRTCVQGLRWLIDEPSTTRKFPYSSATPQYPEPPTSPNSLKNVSLKYSFFLYDFTREP</sequence>
<comment type="caution">
    <text evidence="1">The sequence shown here is derived from an EMBL/GenBank/DDBJ whole genome shotgun (WGS) entry which is preliminary data.</text>
</comment>
<dbReference type="Proteomes" id="UP000499080">
    <property type="component" value="Unassembled WGS sequence"/>
</dbReference>
<evidence type="ECO:0000313" key="1">
    <source>
        <dbReference type="EMBL" id="GBN88837.1"/>
    </source>
</evidence>
<dbReference type="EMBL" id="BGPR01022491">
    <property type="protein sequence ID" value="GBN88837.1"/>
    <property type="molecule type" value="Genomic_DNA"/>
</dbReference>
<dbReference type="AlphaFoldDB" id="A0A4Y2SL70"/>
<reference evidence="1 2" key="1">
    <citation type="journal article" date="2019" name="Sci. Rep.">
        <title>Orb-weaving spider Araneus ventricosus genome elucidates the spidroin gene catalogue.</title>
        <authorList>
            <person name="Kono N."/>
            <person name="Nakamura H."/>
            <person name="Ohtoshi R."/>
            <person name="Moran D.A.P."/>
            <person name="Shinohara A."/>
            <person name="Yoshida Y."/>
            <person name="Fujiwara M."/>
            <person name="Mori M."/>
            <person name="Tomita M."/>
            <person name="Arakawa K."/>
        </authorList>
    </citation>
    <scope>NUCLEOTIDE SEQUENCE [LARGE SCALE GENOMIC DNA]</scope>
</reference>
<name>A0A4Y2SL70_ARAVE</name>